<dbReference type="PROSITE" id="PS50082">
    <property type="entry name" value="WD_REPEATS_2"/>
    <property type="match status" value="2"/>
</dbReference>
<proteinExistence type="inferred from homology"/>
<dbReference type="GO" id="GO:0005774">
    <property type="term" value="C:vacuolar membrane"/>
    <property type="evidence" value="ECO:0007669"/>
    <property type="project" value="UniProtKB-SubCell"/>
</dbReference>
<dbReference type="InterPro" id="IPR001680">
    <property type="entry name" value="WD40_rpt"/>
</dbReference>
<dbReference type="InterPro" id="IPR036322">
    <property type="entry name" value="WD40_repeat_dom_sf"/>
</dbReference>
<dbReference type="EMBL" id="SKBQ01000050">
    <property type="protein sequence ID" value="TPX11087.1"/>
    <property type="molecule type" value="Genomic_DNA"/>
</dbReference>
<feature type="repeat" description="WD" evidence="5">
    <location>
        <begin position="229"/>
        <end position="263"/>
    </location>
</feature>
<evidence type="ECO:0000256" key="3">
    <source>
        <dbReference type="ARBA" id="ARBA00022737"/>
    </source>
</evidence>
<dbReference type="GeneID" id="41975395"/>
<reference evidence="7 8" key="1">
    <citation type="submission" date="2019-06" db="EMBL/GenBank/DDBJ databases">
        <title>Draft genome sequence of the filamentous fungus Phialemoniopsis curvata isolated from diesel fuel.</title>
        <authorList>
            <person name="Varaljay V.A."/>
            <person name="Lyon W.J."/>
            <person name="Crouch A.L."/>
            <person name="Drake C.E."/>
            <person name="Hollomon J.M."/>
            <person name="Nadeau L.J."/>
            <person name="Nunn H.S."/>
            <person name="Stevenson B.S."/>
            <person name="Bojanowski C.L."/>
            <person name="Crookes-Goodson W.J."/>
        </authorList>
    </citation>
    <scope>NUCLEOTIDE SEQUENCE [LARGE SCALE GENOMIC DNA]</scope>
    <source>
        <strain evidence="7 8">D216</strain>
    </source>
</reference>
<dbReference type="OrthoDB" id="1667587at2759"/>
<dbReference type="SMART" id="SM00320">
    <property type="entry name" value="WD40"/>
    <property type="match status" value="2"/>
</dbReference>
<dbReference type="AlphaFoldDB" id="A0A507AUB3"/>
<keyword evidence="8" id="KW-1185">Reference proteome</keyword>
<dbReference type="InParanoid" id="A0A507AUB3"/>
<feature type="region of interest" description="Disordered" evidence="6">
    <location>
        <begin position="257"/>
        <end position="286"/>
    </location>
</feature>
<evidence type="ECO:0000256" key="1">
    <source>
        <dbReference type="ARBA" id="ARBA00004148"/>
    </source>
</evidence>
<feature type="compositionally biased region" description="Polar residues" evidence="6">
    <location>
        <begin position="268"/>
        <end position="280"/>
    </location>
</feature>
<dbReference type="STRING" id="1093900.A0A507AUB3"/>
<dbReference type="PANTHER" id="PTHR11227">
    <property type="entry name" value="WD-REPEAT PROTEIN INTERACTING WITH PHOSPHOINOSIDES WIPI -RELATED"/>
    <property type="match status" value="1"/>
</dbReference>
<accession>A0A507AUB3</accession>
<dbReference type="RefSeq" id="XP_030992798.1">
    <property type="nucleotide sequence ID" value="XM_031142748.1"/>
</dbReference>
<dbReference type="Gene3D" id="2.130.10.10">
    <property type="entry name" value="YVTN repeat-like/Quinoprotein amine dehydrogenase"/>
    <property type="match status" value="1"/>
</dbReference>
<comment type="similarity">
    <text evidence="4">Belongs to the WD repeat PROPPIN family.</text>
</comment>
<dbReference type="InterPro" id="IPR015943">
    <property type="entry name" value="WD40/YVTN_repeat-like_dom_sf"/>
</dbReference>
<keyword evidence="2 5" id="KW-0853">WD repeat</keyword>
<feature type="repeat" description="WD" evidence="5">
    <location>
        <begin position="177"/>
        <end position="205"/>
    </location>
</feature>
<name>A0A507AUB3_9PEZI</name>
<dbReference type="FunCoup" id="A0A507AUB3">
    <property type="interactions" value="358"/>
</dbReference>
<evidence type="ECO:0000313" key="7">
    <source>
        <dbReference type="EMBL" id="TPX11087.1"/>
    </source>
</evidence>
<dbReference type="SUPFAM" id="SSF50978">
    <property type="entry name" value="WD40 repeat-like"/>
    <property type="match status" value="1"/>
</dbReference>
<organism evidence="7 8">
    <name type="scientific">Thyridium curvatum</name>
    <dbReference type="NCBI Taxonomy" id="1093900"/>
    <lineage>
        <taxon>Eukaryota</taxon>
        <taxon>Fungi</taxon>
        <taxon>Dikarya</taxon>
        <taxon>Ascomycota</taxon>
        <taxon>Pezizomycotina</taxon>
        <taxon>Sordariomycetes</taxon>
        <taxon>Sordariomycetidae</taxon>
        <taxon>Thyridiales</taxon>
        <taxon>Thyridiaceae</taxon>
        <taxon>Thyridium</taxon>
    </lineage>
</organism>
<protein>
    <submittedName>
        <fullName evidence="7">Uncharacterized protein</fullName>
    </submittedName>
</protein>
<evidence type="ECO:0000256" key="2">
    <source>
        <dbReference type="ARBA" id="ARBA00022574"/>
    </source>
</evidence>
<evidence type="ECO:0000256" key="6">
    <source>
        <dbReference type="SAM" id="MobiDB-lite"/>
    </source>
</evidence>
<gene>
    <name evidence="7" type="ORF">E0L32_007948</name>
</gene>
<evidence type="ECO:0000256" key="5">
    <source>
        <dbReference type="PROSITE-ProRule" id="PRU00221"/>
    </source>
</evidence>
<evidence type="ECO:0000313" key="8">
    <source>
        <dbReference type="Proteomes" id="UP000319257"/>
    </source>
</evidence>
<dbReference type="Pfam" id="PF21032">
    <property type="entry name" value="PROPPIN"/>
    <property type="match status" value="1"/>
</dbReference>
<dbReference type="InterPro" id="IPR048720">
    <property type="entry name" value="PROPPIN"/>
</dbReference>
<comment type="caution">
    <text evidence="7">The sequence shown here is derived from an EMBL/GenBank/DDBJ whole genome shotgun (WGS) entry which is preliminary data.</text>
</comment>
<dbReference type="Proteomes" id="UP000319257">
    <property type="component" value="Unassembled WGS sequence"/>
</dbReference>
<comment type="subcellular location">
    <subcellularLocation>
        <location evidence="1">Vacuole membrane</location>
        <topology evidence="1">Peripheral membrane protein</topology>
    </subcellularLocation>
</comment>
<sequence length="395" mass="42778">MDARSPIEGTNPTIALSIAFNADSSHFAVGLNSGYRIINVMTCRTESSKELQKGVGFVQMLNRTNILAIVGGGRRRLFNQNKVVIWDDGKNQPVREITCLSPVRGIRLVRNEIIAALSNEVRVYNYRKSTPELLARYPTADNFQGLCAVSARMLAFPGRTQGQVQLVESRSGDVSIIPAHASPLRALAFSPDGDLLATASEKGTLIRVWSTKTNAKVVELRRGADPALIFSLAFNPSGTLLASTSDKGTLHIYDIPSSAPRASEHSRSGTGSNDSETSSLCEPGPDISKVDSKGKWGLIGKLPLLPQYFRDITSFASVEFSIGDDPDMAPAISQEAASMGLPQLPKGIAVWPDEDTVIVIGAGADARWEKFVITMGQDGLRTCIRKGWKKYLEDN</sequence>
<evidence type="ECO:0000256" key="4">
    <source>
        <dbReference type="ARBA" id="ARBA00025740"/>
    </source>
</evidence>
<keyword evidence="3" id="KW-0677">Repeat</keyword>